<dbReference type="AlphaFoldDB" id="A0A444XC59"/>
<keyword evidence="5" id="KW-0472">Membrane</keyword>
<evidence type="ECO:0000256" key="3">
    <source>
        <dbReference type="ARBA" id="ARBA00022729"/>
    </source>
</evidence>
<reference evidence="7 10" key="2">
    <citation type="submission" date="2020-01" db="EMBL/GenBank/DDBJ databases">
        <title>Genome sequence of Arachis hypogaea, cultivar Shitouqi.</title>
        <authorList>
            <person name="Zhuang W."/>
            <person name="Chen H."/>
            <person name="Varshney R."/>
            <person name="Wang D."/>
            <person name="Ming R."/>
        </authorList>
    </citation>
    <scope>NUCLEOTIDE SEQUENCE [LARGE SCALE GENOMIC DNA]</scope>
    <source>
        <tissue evidence="7">Young leaf</tissue>
    </source>
</reference>
<dbReference type="GO" id="GO:0016301">
    <property type="term" value="F:kinase activity"/>
    <property type="evidence" value="ECO:0007669"/>
    <property type="project" value="UniProtKB-KW"/>
</dbReference>
<dbReference type="FunFam" id="3.80.10.10:FF:000041">
    <property type="entry name" value="LRR receptor-like serine/threonine-protein kinase ERECTA"/>
    <property type="match status" value="1"/>
</dbReference>
<dbReference type="Proteomes" id="UP000464620">
    <property type="component" value="Chromosome B09"/>
</dbReference>
<evidence type="ECO:0000256" key="1">
    <source>
        <dbReference type="ARBA" id="ARBA00004370"/>
    </source>
</evidence>
<dbReference type="PANTHER" id="PTHR48057">
    <property type="entry name" value="LEUCINE-RICH REPEAT SERINE/THREONINE-PROTEIN KINASE 1"/>
    <property type="match status" value="1"/>
</dbReference>
<evidence type="ECO:0000313" key="9">
    <source>
        <dbReference type="Proteomes" id="UP000289738"/>
    </source>
</evidence>
<keyword evidence="9" id="KW-1185">Reference proteome</keyword>
<keyword evidence="4" id="KW-0677">Repeat</keyword>
<dbReference type="InterPro" id="IPR001611">
    <property type="entry name" value="Leu-rich_rpt"/>
</dbReference>
<evidence type="ECO:0000313" key="10">
    <source>
        <dbReference type="Proteomes" id="UP000464620"/>
    </source>
</evidence>
<reference evidence="8 9" key="1">
    <citation type="submission" date="2019-01" db="EMBL/GenBank/DDBJ databases">
        <title>Sequencing of cultivated peanut Arachis hypogaea provides insights into genome evolution and oil improvement.</title>
        <authorList>
            <person name="Chen X."/>
        </authorList>
    </citation>
    <scope>NUCLEOTIDE SEQUENCE [LARGE SCALE GENOMIC DNA]</scope>
    <source>
        <strain evidence="9">cv. Fuhuasheng</strain>
        <strain evidence="8">GDAAS-fuhuasheng2018</strain>
        <tissue evidence="8">Leaves</tissue>
    </source>
</reference>
<dbReference type="STRING" id="3818.A0A444XC59"/>
<comment type="subcellular location">
    <subcellularLocation>
        <location evidence="1">Membrane</location>
    </subcellularLocation>
</comment>
<evidence type="ECO:0000256" key="4">
    <source>
        <dbReference type="ARBA" id="ARBA00022737"/>
    </source>
</evidence>
<dbReference type="InterPro" id="IPR032675">
    <property type="entry name" value="LRR_dom_sf"/>
</dbReference>
<dbReference type="OrthoDB" id="1736133at2759"/>
<evidence type="ECO:0000313" key="8">
    <source>
        <dbReference type="EMBL" id="RYQ87289.1"/>
    </source>
</evidence>
<gene>
    <name evidence="8" type="ORF">Ahy_B09g094768</name>
    <name evidence="7" type="ORF">DS421_19g637860</name>
</gene>
<evidence type="ECO:0000256" key="6">
    <source>
        <dbReference type="ARBA" id="ARBA00023180"/>
    </source>
</evidence>
<sequence>MLCSATPPQPPTSSKNLNRTLSSAILHLTQLKELSLSHNHLVDRIPNSIVNLKKLEILDLRGNGFSGEVPPHLFSLARLRLLDVSSNKLSGNLNFLKYFPNLEKLNVADNHFVGRVPVSIRSFRNLRHFNFSGNSFLEGSTPIAKSYNEVEDFQSVVPRRFIFAEDLTGEAGFIGGARCQKVLRFHAGGVQEALPWVEAVSPVKNQVRFGLNLQVWGVKLIISARNEAKLE</sequence>
<evidence type="ECO:0000256" key="5">
    <source>
        <dbReference type="ARBA" id="ARBA00023136"/>
    </source>
</evidence>
<dbReference type="Gramene" id="arahy.Tifrunner.gnm2.ann2.Ah19g035300.1">
    <property type="protein sequence ID" value="arahy.Tifrunner.gnm2.ann2.Ah19g035300.1-CDS"/>
    <property type="gene ID" value="arahy.Tifrunner.gnm2.ann2.Ah19g035300"/>
</dbReference>
<accession>A0A444XC59</accession>
<keyword evidence="2" id="KW-0433">Leucine-rich repeat</keyword>
<dbReference type="EMBL" id="CP031001">
    <property type="protein sequence ID" value="QHN75737.1"/>
    <property type="molecule type" value="Genomic_DNA"/>
</dbReference>
<dbReference type="GO" id="GO:0016020">
    <property type="term" value="C:membrane"/>
    <property type="evidence" value="ECO:0007669"/>
    <property type="project" value="UniProtKB-SubCell"/>
</dbReference>
<dbReference type="EMBL" id="SDMP01000019">
    <property type="protein sequence ID" value="RYQ87289.1"/>
    <property type="molecule type" value="Genomic_DNA"/>
</dbReference>
<dbReference type="Pfam" id="PF00560">
    <property type="entry name" value="LRR_1"/>
    <property type="match status" value="1"/>
</dbReference>
<keyword evidence="3" id="KW-0732">Signal</keyword>
<organism evidence="8 9">
    <name type="scientific">Arachis hypogaea</name>
    <name type="common">Peanut</name>
    <dbReference type="NCBI Taxonomy" id="3818"/>
    <lineage>
        <taxon>Eukaryota</taxon>
        <taxon>Viridiplantae</taxon>
        <taxon>Streptophyta</taxon>
        <taxon>Embryophyta</taxon>
        <taxon>Tracheophyta</taxon>
        <taxon>Spermatophyta</taxon>
        <taxon>Magnoliopsida</taxon>
        <taxon>eudicotyledons</taxon>
        <taxon>Gunneridae</taxon>
        <taxon>Pentapetalae</taxon>
        <taxon>rosids</taxon>
        <taxon>fabids</taxon>
        <taxon>Fabales</taxon>
        <taxon>Fabaceae</taxon>
        <taxon>Papilionoideae</taxon>
        <taxon>50 kb inversion clade</taxon>
        <taxon>dalbergioids sensu lato</taxon>
        <taxon>Dalbergieae</taxon>
        <taxon>Pterocarpus clade</taxon>
        <taxon>Arachis</taxon>
    </lineage>
</organism>
<keyword evidence="7" id="KW-0808">Transferase</keyword>
<dbReference type="SMR" id="A0A444XC59"/>
<dbReference type="Gene3D" id="3.80.10.10">
    <property type="entry name" value="Ribonuclease Inhibitor"/>
    <property type="match status" value="1"/>
</dbReference>
<keyword evidence="6" id="KW-0325">Glycoprotein</keyword>
<dbReference type="PANTHER" id="PTHR48057:SF30">
    <property type="entry name" value="DNA-DAMAGE-REPAIR_TOLERATION DRT100-LIKE PROTEIN"/>
    <property type="match status" value="1"/>
</dbReference>
<dbReference type="InterPro" id="IPR025875">
    <property type="entry name" value="Leu-rich_rpt_4"/>
</dbReference>
<evidence type="ECO:0000313" key="7">
    <source>
        <dbReference type="EMBL" id="QHN75737.1"/>
    </source>
</evidence>
<dbReference type="SUPFAM" id="SSF52058">
    <property type="entry name" value="L domain-like"/>
    <property type="match status" value="1"/>
</dbReference>
<name>A0A444XC59_ARAHY</name>
<dbReference type="InterPro" id="IPR052595">
    <property type="entry name" value="LRRC69/RLP"/>
</dbReference>
<evidence type="ECO:0000256" key="2">
    <source>
        <dbReference type="ARBA" id="ARBA00022614"/>
    </source>
</evidence>
<dbReference type="Pfam" id="PF12799">
    <property type="entry name" value="LRR_4"/>
    <property type="match status" value="1"/>
</dbReference>
<dbReference type="Proteomes" id="UP000289738">
    <property type="component" value="Chromosome B09"/>
</dbReference>
<keyword evidence="7" id="KW-0418">Kinase</keyword>
<keyword evidence="7" id="KW-0675">Receptor</keyword>
<protein>
    <submittedName>
        <fullName evidence="7">Leucine-rich repeat receptor-like serine/threonine/tyrosine-protein kinase</fullName>
    </submittedName>
</protein>
<proteinExistence type="predicted"/>